<dbReference type="EMBL" id="BGPR01005062">
    <property type="protein sequence ID" value="GBN06412.1"/>
    <property type="molecule type" value="Genomic_DNA"/>
</dbReference>
<protein>
    <submittedName>
        <fullName evidence="2">Uncharacterized protein</fullName>
    </submittedName>
</protein>
<gene>
    <name evidence="2" type="ORF">AVEN_190722_1</name>
</gene>
<feature type="region of interest" description="Disordered" evidence="1">
    <location>
        <begin position="83"/>
        <end position="103"/>
    </location>
</feature>
<proteinExistence type="predicted"/>
<comment type="caution">
    <text evidence="2">The sequence shown here is derived from an EMBL/GenBank/DDBJ whole genome shotgun (WGS) entry which is preliminary data.</text>
</comment>
<evidence type="ECO:0000313" key="2">
    <source>
        <dbReference type="EMBL" id="GBN06412.1"/>
    </source>
</evidence>
<evidence type="ECO:0000256" key="1">
    <source>
        <dbReference type="SAM" id="MobiDB-lite"/>
    </source>
</evidence>
<keyword evidence="3" id="KW-1185">Reference proteome</keyword>
<name>A0A4Y2KVZ4_ARAVE</name>
<dbReference type="AlphaFoldDB" id="A0A4Y2KVZ4"/>
<accession>A0A4Y2KVZ4</accession>
<reference evidence="2 3" key="1">
    <citation type="journal article" date="2019" name="Sci. Rep.">
        <title>Orb-weaving spider Araneus ventricosus genome elucidates the spidroin gene catalogue.</title>
        <authorList>
            <person name="Kono N."/>
            <person name="Nakamura H."/>
            <person name="Ohtoshi R."/>
            <person name="Moran D.A.P."/>
            <person name="Shinohara A."/>
            <person name="Yoshida Y."/>
            <person name="Fujiwara M."/>
            <person name="Mori M."/>
            <person name="Tomita M."/>
            <person name="Arakawa K."/>
        </authorList>
    </citation>
    <scope>NUCLEOTIDE SEQUENCE [LARGE SCALE GENOMIC DNA]</scope>
</reference>
<dbReference type="Proteomes" id="UP000499080">
    <property type="component" value="Unassembled WGS sequence"/>
</dbReference>
<sequence length="126" mass="13972">MKRSPLFSITKAYSTTSTDALHVPSGCPPLDLKRGHVLKYAGWSPLQLIQRGVELHVLPSWSGKEHRGQERLMDASLHREPDFGNPYCEDVHPGTHPPTMEPNKGRQLPALEFSSLSTYLRGGTGI</sequence>
<evidence type="ECO:0000313" key="3">
    <source>
        <dbReference type="Proteomes" id="UP000499080"/>
    </source>
</evidence>
<organism evidence="2 3">
    <name type="scientific">Araneus ventricosus</name>
    <name type="common">Orbweaver spider</name>
    <name type="synonym">Epeira ventricosa</name>
    <dbReference type="NCBI Taxonomy" id="182803"/>
    <lineage>
        <taxon>Eukaryota</taxon>
        <taxon>Metazoa</taxon>
        <taxon>Ecdysozoa</taxon>
        <taxon>Arthropoda</taxon>
        <taxon>Chelicerata</taxon>
        <taxon>Arachnida</taxon>
        <taxon>Araneae</taxon>
        <taxon>Araneomorphae</taxon>
        <taxon>Entelegynae</taxon>
        <taxon>Araneoidea</taxon>
        <taxon>Araneidae</taxon>
        <taxon>Araneus</taxon>
    </lineage>
</organism>